<dbReference type="InterPro" id="IPR004875">
    <property type="entry name" value="DDE_SF_endonuclease_dom"/>
</dbReference>
<dbReference type="InterPro" id="IPR018586">
    <property type="entry name" value="Brinker_DNA-bd"/>
</dbReference>
<feature type="compositionally biased region" description="Acidic residues" evidence="2">
    <location>
        <begin position="421"/>
        <end position="435"/>
    </location>
</feature>
<keyword evidence="5" id="KW-1185">Reference proteome</keyword>
<proteinExistence type="predicted"/>
<reference evidence="4" key="2">
    <citation type="submission" date="2025-09" db="UniProtKB">
        <authorList>
            <consortium name="Ensembl"/>
        </authorList>
    </citation>
    <scope>IDENTIFICATION</scope>
</reference>
<dbReference type="SUPFAM" id="SSF46689">
    <property type="entry name" value="Homeodomain-like"/>
    <property type="match status" value="1"/>
</dbReference>
<keyword evidence="1" id="KW-0238">DNA-binding</keyword>
<dbReference type="OMA" id="ATICEWV"/>
<dbReference type="GO" id="GO:0005634">
    <property type="term" value="C:nucleus"/>
    <property type="evidence" value="ECO:0007669"/>
    <property type="project" value="TreeGrafter"/>
</dbReference>
<dbReference type="Ensembl" id="ENSOMET00000035634.1">
    <property type="protein sequence ID" value="ENSOMEP00000019345.1"/>
    <property type="gene ID" value="ENSOMEG00000000806.1"/>
</dbReference>
<dbReference type="Proteomes" id="UP000261560">
    <property type="component" value="Unplaced"/>
</dbReference>
<dbReference type="PANTHER" id="PTHR19303">
    <property type="entry name" value="TRANSPOSON"/>
    <property type="match status" value="1"/>
</dbReference>
<dbReference type="PANTHER" id="PTHR19303:SF74">
    <property type="entry name" value="POGO TRANSPOSABLE ELEMENT WITH KRAB DOMAIN"/>
    <property type="match status" value="1"/>
</dbReference>
<accession>A0A3B3CPS1</accession>
<sequence length="435" mass="49214">MLSAINQPESIRPRLQQVHHLYSDSVCGPLTMAPVRRHAYEAQFKLQAISYAVLKGNRAAAKEFNINESMVRNWRKQEAKLRRAKETKQSFRGNKARWPQLEDQLEDWITEERSAGRSVSTLAIRLQATAIARDLKIQHFRGGPSWCFRFMRRRHLSIRQKTATPAAAEDYDEKLSVFRSYICSKITDQKIPPHRVTGVDEVALSFDVTVESGKPALTVVLGCHGNGQKLPAMVILRRKTLPKDPFPAGVVVRANQRGRMDEEDMRAWLREVYLQRPNGYFHASPSLLICDATHAHLTATAVNQAELPDSELVVVPAGLTNKLQPLHTGVIRAFKVRWRAAWERWMTDGGHTSKTGRPRRASYATICEWVLDAWAQVSDFTVIRAFARAGLIPEPPPGNETDSDEKTPDIFDGDMSQEFSSDAELETLDGYEEED</sequence>
<protein>
    <recommendedName>
        <fullName evidence="3">HTH CENPB-type domain-containing protein</fullName>
    </recommendedName>
</protein>
<dbReference type="GeneTree" id="ENSGT00940000163759"/>
<dbReference type="SMART" id="SM00674">
    <property type="entry name" value="CENPB"/>
    <property type="match status" value="1"/>
</dbReference>
<dbReference type="AlphaFoldDB" id="A0A3B3CPS1"/>
<dbReference type="GO" id="GO:0003677">
    <property type="term" value="F:DNA binding"/>
    <property type="evidence" value="ECO:0007669"/>
    <property type="project" value="UniProtKB-KW"/>
</dbReference>
<dbReference type="PROSITE" id="PS51253">
    <property type="entry name" value="HTH_CENPB"/>
    <property type="match status" value="1"/>
</dbReference>
<evidence type="ECO:0000259" key="3">
    <source>
        <dbReference type="PROSITE" id="PS51253"/>
    </source>
</evidence>
<feature type="region of interest" description="Disordered" evidence="2">
    <location>
        <begin position="391"/>
        <end position="435"/>
    </location>
</feature>
<dbReference type="InterPro" id="IPR050863">
    <property type="entry name" value="CenT-Element_Derived"/>
</dbReference>
<organism evidence="4 5">
    <name type="scientific">Oryzias melastigma</name>
    <name type="common">Marine medaka</name>
    <dbReference type="NCBI Taxonomy" id="30732"/>
    <lineage>
        <taxon>Eukaryota</taxon>
        <taxon>Metazoa</taxon>
        <taxon>Chordata</taxon>
        <taxon>Craniata</taxon>
        <taxon>Vertebrata</taxon>
        <taxon>Euteleostomi</taxon>
        <taxon>Actinopterygii</taxon>
        <taxon>Neopterygii</taxon>
        <taxon>Teleostei</taxon>
        <taxon>Neoteleostei</taxon>
        <taxon>Acanthomorphata</taxon>
        <taxon>Ovalentaria</taxon>
        <taxon>Atherinomorphae</taxon>
        <taxon>Beloniformes</taxon>
        <taxon>Adrianichthyidae</taxon>
        <taxon>Oryziinae</taxon>
        <taxon>Oryzias</taxon>
    </lineage>
</organism>
<evidence type="ECO:0000256" key="2">
    <source>
        <dbReference type="SAM" id="MobiDB-lite"/>
    </source>
</evidence>
<reference evidence="4" key="1">
    <citation type="submission" date="2025-08" db="UniProtKB">
        <authorList>
            <consortium name="Ensembl"/>
        </authorList>
    </citation>
    <scope>IDENTIFICATION</scope>
</reference>
<feature type="domain" description="HTH CENPB-type" evidence="3">
    <location>
        <begin position="89"/>
        <end position="160"/>
    </location>
</feature>
<evidence type="ECO:0000313" key="4">
    <source>
        <dbReference type="Ensembl" id="ENSOMEP00000019345.1"/>
    </source>
</evidence>
<dbReference type="Pfam" id="PF09607">
    <property type="entry name" value="BrkDBD"/>
    <property type="match status" value="1"/>
</dbReference>
<dbReference type="PaxDb" id="30732-ENSOMEP00000019345"/>
<dbReference type="InterPro" id="IPR009057">
    <property type="entry name" value="Homeodomain-like_sf"/>
</dbReference>
<dbReference type="Pfam" id="PF03221">
    <property type="entry name" value="HTH_Tnp_Tc5"/>
    <property type="match status" value="1"/>
</dbReference>
<dbReference type="STRING" id="30732.ENSOMEP00000019345"/>
<name>A0A3B3CPS1_ORYME</name>
<evidence type="ECO:0000256" key="1">
    <source>
        <dbReference type="ARBA" id="ARBA00023125"/>
    </source>
</evidence>
<dbReference type="Gene3D" id="1.10.10.60">
    <property type="entry name" value="Homeodomain-like"/>
    <property type="match status" value="2"/>
</dbReference>
<dbReference type="Pfam" id="PF03184">
    <property type="entry name" value="DDE_1"/>
    <property type="match status" value="1"/>
</dbReference>
<evidence type="ECO:0000313" key="5">
    <source>
        <dbReference type="Proteomes" id="UP000261560"/>
    </source>
</evidence>
<dbReference type="InterPro" id="IPR006600">
    <property type="entry name" value="HTH_CenpB_DNA-bd_dom"/>
</dbReference>